<name>A0A2P6PZ88_ROSCH</name>
<accession>A0A2P6PZ88</accession>
<organism evidence="1 2">
    <name type="scientific">Rosa chinensis</name>
    <name type="common">China rose</name>
    <dbReference type="NCBI Taxonomy" id="74649"/>
    <lineage>
        <taxon>Eukaryota</taxon>
        <taxon>Viridiplantae</taxon>
        <taxon>Streptophyta</taxon>
        <taxon>Embryophyta</taxon>
        <taxon>Tracheophyta</taxon>
        <taxon>Spermatophyta</taxon>
        <taxon>Magnoliopsida</taxon>
        <taxon>eudicotyledons</taxon>
        <taxon>Gunneridae</taxon>
        <taxon>Pentapetalae</taxon>
        <taxon>rosids</taxon>
        <taxon>fabids</taxon>
        <taxon>Rosales</taxon>
        <taxon>Rosaceae</taxon>
        <taxon>Rosoideae</taxon>
        <taxon>Rosoideae incertae sedis</taxon>
        <taxon>Rosa</taxon>
    </lineage>
</organism>
<dbReference type="Gramene" id="PRQ27231">
    <property type="protein sequence ID" value="PRQ27231"/>
    <property type="gene ID" value="RchiOBHm_Chr6g0303141"/>
</dbReference>
<reference evidence="1 2" key="1">
    <citation type="journal article" date="2018" name="Nat. Genet.">
        <title>The Rosa genome provides new insights in the design of modern roses.</title>
        <authorList>
            <person name="Bendahmane M."/>
        </authorList>
    </citation>
    <scope>NUCLEOTIDE SEQUENCE [LARGE SCALE GENOMIC DNA]</scope>
    <source>
        <strain evidence="2">cv. Old Blush</strain>
    </source>
</reference>
<keyword evidence="2" id="KW-1185">Reference proteome</keyword>
<proteinExistence type="predicted"/>
<sequence length="90" mass="9846">MRPCSPRICLLVTNDATGLSKPVLYNANSPRPSLIFFFASVSFDCSCSGTHLLVQFEVHSCQSETAACHDRAHILLMDYKGDVCIPCSAH</sequence>
<evidence type="ECO:0000313" key="1">
    <source>
        <dbReference type="EMBL" id="PRQ27231.1"/>
    </source>
</evidence>
<protein>
    <submittedName>
        <fullName evidence="1">Uncharacterized protein</fullName>
    </submittedName>
</protein>
<dbReference type="Proteomes" id="UP000238479">
    <property type="component" value="Chromosome 6"/>
</dbReference>
<dbReference type="EMBL" id="PDCK01000044">
    <property type="protein sequence ID" value="PRQ27231.1"/>
    <property type="molecule type" value="Genomic_DNA"/>
</dbReference>
<gene>
    <name evidence="1" type="ORF">RchiOBHm_Chr6g0303141</name>
</gene>
<evidence type="ECO:0000313" key="2">
    <source>
        <dbReference type="Proteomes" id="UP000238479"/>
    </source>
</evidence>
<dbReference type="AlphaFoldDB" id="A0A2P6PZ88"/>
<comment type="caution">
    <text evidence="1">The sequence shown here is derived from an EMBL/GenBank/DDBJ whole genome shotgun (WGS) entry which is preliminary data.</text>
</comment>